<feature type="compositionally biased region" description="Basic and acidic residues" evidence="1">
    <location>
        <begin position="140"/>
        <end position="154"/>
    </location>
</feature>
<dbReference type="RefSeq" id="WP_053063287.1">
    <property type="nucleotide sequence ID" value="NZ_JZWI01000021.1"/>
</dbReference>
<sequence length="210" mass="23380">MSTADLTNVCPVCGAEEGLDVLLLRMFADEVVRQLVAELLTKALPLGDLVVRYMRLHKPAKQRLRMSTVRKLLAELVPDVQRTSIERKGRIWIVSPESWRAAFQIVFDAADKGKLSLPLEGNGYLYGVLVNLADRREAETEQQREQGLRQRLDDSAPVTTAEAAEVARRVVERESAPDPEAAERAAAIKRKLADDLAAKKARLQSQEAQP</sequence>
<reference evidence="2 3" key="1">
    <citation type="submission" date="2015-03" db="EMBL/GenBank/DDBJ databases">
        <title>Genome sequence of Variovorax paradoxus TBEA6.</title>
        <authorList>
            <person name="Poehlein A."/>
            <person name="Schuldes J."/>
            <person name="Wuebbeler J.H."/>
            <person name="Hiessl S."/>
            <person name="Steinbuechel A."/>
            <person name="Daniel R."/>
        </authorList>
    </citation>
    <scope>NUCLEOTIDE SEQUENCE [LARGE SCALE GENOMIC DNA]</scope>
    <source>
        <strain evidence="2 3">TBEA6</strain>
    </source>
</reference>
<proteinExistence type="predicted"/>
<evidence type="ECO:0000313" key="2">
    <source>
        <dbReference type="EMBL" id="KLN54712.1"/>
    </source>
</evidence>
<name>A0A0H2M1U4_VARPD</name>
<protein>
    <submittedName>
        <fullName evidence="2">Uncharacterized protein</fullName>
    </submittedName>
</protein>
<evidence type="ECO:0000313" key="3">
    <source>
        <dbReference type="Proteomes" id="UP000035170"/>
    </source>
</evidence>
<gene>
    <name evidence="2" type="ORF">VPARA_40160</name>
</gene>
<dbReference type="Proteomes" id="UP000035170">
    <property type="component" value="Unassembled WGS sequence"/>
</dbReference>
<comment type="caution">
    <text evidence="2">The sequence shown here is derived from an EMBL/GenBank/DDBJ whole genome shotgun (WGS) entry which is preliminary data.</text>
</comment>
<organism evidence="2 3">
    <name type="scientific">Variovorax paradoxus</name>
    <dbReference type="NCBI Taxonomy" id="34073"/>
    <lineage>
        <taxon>Bacteria</taxon>
        <taxon>Pseudomonadati</taxon>
        <taxon>Pseudomonadota</taxon>
        <taxon>Betaproteobacteria</taxon>
        <taxon>Burkholderiales</taxon>
        <taxon>Comamonadaceae</taxon>
        <taxon>Variovorax</taxon>
    </lineage>
</organism>
<evidence type="ECO:0000256" key="1">
    <source>
        <dbReference type="SAM" id="MobiDB-lite"/>
    </source>
</evidence>
<dbReference type="PATRIC" id="fig|34073.19.peg.4112"/>
<keyword evidence="3" id="KW-1185">Reference proteome</keyword>
<dbReference type="EMBL" id="JZWI01000021">
    <property type="protein sequence ID" value="KLN54712.1"/>
    <property type="molecule type" value="Genomic_DNA"/>
</dbReference>
<dbReference type="AlphaFoldDB" id="A0A0H2M1U4"/>
<feature type="region of interest" description="Disordered" evidence="1">
    <location>
        <begin position="140"/>
        <end position="159"/>
    </location>
</feature>
<accession>A0A0H2M1U4</accession>